<feature type="compositionally biased region" description="Polar residues" evidence="1">
    <location>
        <begin position="98"/>
        <end position="110"/>
    </location>
</feature>
<protein>
    <recommendedName>
        <fullName evidence="4">C2H2-type domain-containing protein</fullName>
    </recommendedName>
</protein>
<feature type="region of interest" description="Disordered" evidence="1">
    <location>
        <begin position="209"/>
        <end position="232"/>
    </location>
</feature>
<keyword evidence="3" id="KW-1185">Reference proteome</keyword>
<feature type="region of interest" description="Disordered" evidence="1">
    <location>
        <begin position="91"/>
        <end position="141"/>
    </location>
</feature>
<dbReference type="Proteomes" id="UP001629113">
    <property type="component" value="Unassembled WGS sequence"/>
</dbReference>
<evidence type="ECO:0008006" key="4">
    <source>
        <dbReference type="Google" id="ProtNLM"/>
    </source>
</evidence>
<feature type="compositionally biased region" description="Polar residues" evidence="1">
    <location>
        <begin position="362"/>
        <end position="379"/>
    </location>
</feature>
<evidence type="ECO:0000313" key="3">
    <source>
        <dbReference type="Proteomes" id="UP001629113"/>
    </source>
</evidence>
<feature type="compositionally biased region" description="Basic and acidic residues" evidence="1">
    <location>
        <begin position="388"/>
        <end position="399"/>
    </location>
</feature>
<dbReference type="EMBL" id="JBFCZG010000008">
    <property type="protein sequence ID" value="KAL3419006.1"/>
    <property type="molecule type" value="Genomic_DNA"/>
</dbReference>
<feature type="compositionally biased region" description="Pro residues" evidence="1">
    <location>
        <begin position="455"/>
        <end position="464"/>
    </location>
</feature>
<evidence type="ECO:0000313" key="2">
    <source>
        <dbReference type="EMBL" id="KAL3419006.1"/>
    </source>
</evidence>
<proteinExistence type="predicted"/>
<feature type="compositionally biased region" description="Basic and acidic residues" evidence="1">
    <location>
        <begin position="439"/>
        <end position="452"/>
    </location>
</feature>
<gene>
    <name evidence="2" type="ORF">PVAG01_09227</name>
</gene>
<name>A0ABR4P6R4_9HELO</name>
<organism evidence="2 3">
    <name type="scientific">Phlyctema vagabunda</name>
    <dbReference type="NCBI Taxonomy" id="108571"/>
    <lineage>
        <taxon>Eukaryota</taxon>
        <taxon>Fungi</taxon>
        <taxon>Dikarya</taxon>
        <taxon>Ascomycota</taxon>
        <taxon>Pezizomycotina</taxon>
        <taxon>Leotiomycetes</taxon>
        <taxon>Helotiales</taxon>
        <taxon>Dermateaceae</taxon>
        <taxon>Phlyctema</taxon>
    </lineage>
</organism>
<feature type="compositionally biased region" description="Basic and acidic residues" evidence="1">
    <location>
        <begin position="111"/>
        <end position="128"/>
    </location>
</feature>
<evidence type="ECO:0000256" key="1">
    <source>
        <dbReference type="SAM" id="MobiDB-lite"/>
    </source>
</evidence>
<feature type="region of interest" description="Disordered" evidence="1">
    <location>
        <begin position="361"/>
        <end position="464"/>
    </location>
</feature>
<sequence length="464" mass="51293">MCVKEYIGFVCGHCSLPVLHKCPITSQVSTYPACSMPAERPVMTNDYCPACARVVWNWDVLQREEEHRIMHECNSCNCSIKFNLQREYSLHAGHQSRSESAGQGEDQSTGRGKEQDSQDKRNTEDGPTKVDAASPNSPNFYTEAKGRLIAPESDNSEHKSTHTANLATNLSVTHNASSSEVSQIGTIEYAGFRLGSGQPVVYVEELGDRQKKDQGQYQSHRPRPKSHSSTFDENLESRHTNMALCPKLAASTVSSPSEPMATTQVTKSQEQITNVAGGTRFYPSAQEQGNFTISHALGHHNERPLQPQRLGLSISNQAIPRLTHDLPSGNSILARSQKGESHVDNTRGNFDIGLEGIRRGTAITSGTRLRNGRMTSASKHPSHRRKRPNEDRDSKHQKDTIGMGIDSEDGVLGYQHIHARAQEDTSENVSAEGKSNENSAHEQDMQEEDGRRQPLPQPRRPVSV</sequence>
<comment type="caution">
    <text evidence="2">The sequence shown here is derived from an EMBL/GenBank/DDBJ whole genome shotgun (WGS) entry which is preliminary data.</text>
</comment>
<reference evidence="2 3" key="1">
    <citation type="submission" date="2024-06" db="EMBL/GenBank/DDBJ databases">
        <title>Complete genome of Phlyctema vagabunda strain 19-DSS-EL-015.</title>
        <authorList>
            <person name="Fiorenzani C."/>
        </authorList>
    </citation>
    <scope>NUCLEOTIDE SEQUENCE [LARGE SCALE GENOMIC DNA]</scope>
    <source>
        <strain evidence="2 3">19-DSS-EL-015</strain>
    </source>
</reference>
<accession>A0ABR4P6R4</accession>